<accession>A0ABD3EUN9</accession>
<feature type="compositionally biased region" description="Basic residues" evidence="1">
    <location>
        <begin position="1"/>
        <end position="18"/>
    </location>
</feature>
<name>A0ABD3EUN9_9STRA</name>
<evidence type="ECO:0000313" key="3">
    <source>
        <dbReference type="Proteomes" id="UP001632037"/>
    </source>
</evidence>
<evidence type="ECO:0000313" key="2">
    <source>
        <dbReference type="EMBL" id="KAL3656734.1"/>
    </source>
</evidence>
<dbReference type="EMBL" id="JBIMZQ010000075">
    <property type="protein sequence ID" value="KAL3656734.1"/>
    <property type="molecule type" value="Genomic_DNA"/>
</dbReference>
<keyword evidence="3" id="KW-1185">Reference proteome</keyword>
<proteinExistence type="predicted"/>
<comment type="caution">
    <text evidence="2">The sequence shown here is derived from an EMBL/GenBank/DDBJ whole genome shotgun (WGS) entry which is preliminary data.</text>
</comment>
<reference evidence="2 3" key="1">
    <citation type="submission" date="2024-09" db="EMBL/GenBank/DDBJ databases">
        <title>Genome sequencing and assembly of Phytophthora oleae, isolate VK10A, causative agent of rot of olive drupes.</title>
        <authorList>
            <person name="Conti Taguali S."/>
            <person name="Riolo M."/>
            <person name="La Spada F."/>
            <person name="Cacciola S.O."/>
            <person name="Dionisio G."/>
        </authorList>
    </citation>
    <scope>NUCLEOTIDE SEQUENCE [LARGE SCALE GENOMIC DNA]</scope>
    <source>
        <strain evidence="2 3">VK10A</strain>
    </source>
</reference>
<sequence>MIPQAQRKRKLRARKPARLHNNGESAEEGSHVQLSEESTSGSPQQKRLCERAIDDDAEE</sequence>
<protein>
    <submittedName>
        <fullName evidence="2">Uncharacterized protein</fullName>
    </submittedName>
</protein>
<organism evidence="2 3">
    <name type="scientific">Phytophthora oleae</name>
    <dbReference type="NCBI Taxonomy" id="2107226"/>
    <lineage>
        <taxon>Eukaryota</taxon>
        <taxon>Sar</taxon>
        <taxon>Stramenopiles</taxon>
        <taxon>Oomycota</taxon>
        <taxon>Peronosporomycetes</taxon>
        <taxon>Peronosporales</taxon>
        <taxon>Peronosporaceae</taxon>
        <taxon>Phytophthora</taxon>
    </lineage>
</organism>
<dbReference type="AlphaFoldDB" id="A0ABD3EUN9"/>
<dbReference type="Proteomes" id="UP001632037">
    <property type="component" value="Unassembled WGS sequence"/>
</dbReference>
<feature type="compositionally biased region" description="Basic and acidic residues" evidence="1">
    <location>
        <begin position="47"/>
        <end position="59"/>
    </location>
</feature>
<feature type="region of interest" description="Disordered" evidence="1">
    <location>
        <begin position="1"/>
        <end position="59"/>
    </location>
</feature>
<gene>
    <name evidence="2" type="ORF">V7S43_018398</name>
</gene>
<feature type="compositionally biased region" description="Polar residues" evidence="1">
    <location>
        <begin position="32"/>
        <end position="45"/>
    </location>
</feature>
<evidence type="ECO:0000256" key="1">
    <source>
        <dbReference type="SAM" id="MobiDB-lite"/>
    </source>
</evidence>